<dbReference type="AlphaFoldDB" id="A0A7Y3TWF6"/>
<sequence length="113" mass="12745">MNHPELDMAAIQRKLLALREELQAESASSESSRDTVVLDQTSVGRLSRMDAMQGQAMAKAEEERRQRRLKLIGGALVRIDNEEFGECIECGEWIGAKRLEWDPLVLKCINCAE</sequence>
<reference evidence="2 3" key="2">
    <citation type="submission" date="2020-06" db="EMBL/GenBank/DDBJ databases">
        <title>Halomonas songnenensis sp. nov., a moderately halophilic bacterium isolated from saline and alkaline soils.</title>
        <authorList>
            <person name="Jiang J."/>
            <person name="Pan Y."/>
        </authorList>
    </citation>
    <scope>NUCLEOTIDE SEQUENCE [LARGE SCALE GENOMIC DNA]</scope>
    <source>
        <strain evidence="2 3">TBZ9</strain>
    </source>
</reference>
<reference evidence="2 3" key="1">
    <citation type="submission" date="2020-05" db="EMBL/GenBank/DDBJ databases">
        <authorList>
            <person name="Ruan W."/>
            <person name="Jeon C.O."/>
            <person name="Chun B.H."/>
        </authorList>
    </citation>
    <scope>NUCLEOTIDE SEQUENCE [LARGE SCALE GENOMIC DNA]</scope>
    <source>
        <strain evidence="2 3">TBZ9</strain>
    </source>
</reference>
<dbReference type="RefSeq" id="WP_171701945.1">
    <property type="nucleotide sequence ID" value="NZ_JABFHI010000002.1"/>
</dbReference>
<dbReference type="PROSITE" id="PS51128">
    <property type="entry name" value="ZF_DKSA_2"/>
    <property type="match status" value="1"/>
</dbReference>
<evidence type="ECO:0000256" key="1">
    <source>
        <dbReference type="PROSITE-ProRule" id="PRU00510"/>
    </source>
</evidence>
<feature type="zinc finger region" description="dksA C4-type" evidence="1">
    <location>
        <begin position="87"/>
        <end position="111"/>
    </location>
</feature>
<dbReference type="SUPFAM" id="SSF57716">
    <property type="entry name" value="Glucocorticoid receptor-like (DNA-binding domain)"/>
    <property type="match status" value="1"/>
</dbReference>
<comment type="caution">
    <text evidence="2">The sequence shown here is derived from an EMBL/GenBank/DDBJ whole genome shotgun (WGS) entry which is preliminary data.</text>
</comment>
<gene>
    <name evidence="2" type="ORF">HLB35_06390</name>
</gene>
<evidence type="ECO:0000313" key="3">
    <source>
        <dbReference type="Proteomes" id="UP000588806"/>
    </source>
</evidence>
<dbReference type="Proteomes" id="UP000588806">
    <property type="component" value="Unassembled WGS sequence"/>
</dbReference>
<dbReference type="Gene3D" id="1.20.120.910">
    <property type="entry name" value="DksA, coiled-coil domain"/>
    <property type="match status" value="1"/>
</dbReference>
<name>A0A7Y3TWF6_9GAMM</name>
<accession>A0A7Y3TWF6</accession>
<organism evidence="2 3">
    <name type="scientific">Vreelandella azerica</name>
    <dbReference type="NCBI Taxonomy" id="2732867"/>
    <lineage>
        <taxon>Bacteria</taxon>
        <taxon>Pseudomonadati</taxon>
        <taxon>Pseudomonadota</taxon>
        <taxon>Gammaproteobacteria</taxon>
        <taxon>Oceanospirillales</taxon>
        <taxon>Halomonadaceae</taxon>
        <taxon>Vreelandella</taxon>
    </lineage>
</organism>
<protein>
    <submittedName>
        <fullName evidence="2">TraR/DksA family transcriptional regulator</fullName>
    </submittedName>
</protein>
<dbReference type="PANTHER" id="PTHR33823">
    <property type="entry name" value="RNA POLYMERASE-BINDING TRANSCRIPTION FACTOR DKSA-RELATED"/>
    <property type="match status" value="1"/>
</dbReference>
<dbReference type="EMBL" id="JABFHI010000002">
    <property type="protein sequence ID" value="NOG31496.1"/>
    <property type="molecule type" value="Genomic_DNA"/>
</dbReference>
<evidence type="ECO:0000313" key="2">
    <source>
        <dbReference type="EMBL" id="NOG31496.1"/>
    </source>
</evidence>
<keyword evidence="3" id="KW-1185">Reference proteome</keyword>
<proteinExistence type="predicted"/>